<dbReference type="InterPro" id="IPR050439">
    <property type="entry name" value="ADAMTS_ADAMTS-like"/>
</dbReference>
<dbReference type="GO" id="GO:0006508">
    <property type="term" value="P:proteolysis"/>
    <property type="evidence" value="ECO:0007669"/>
    <property type="project" value="TreeGrafter"/>
</dbReference>
<proteinExistence type="predicted"/>
<dbReference type="PROSITE" id="PS50092">
    <property type="entry name" value="TSP1"/>
    <property type="match status" value="7"/>
</dbReference>
<reference evidence="5 6" key="1">
    <citation type="journal article" date="2017" name="PLoS Biol.">
        <title>The sea cucumber genome provides insights into morphological evolution and visceral regeneration.</title>
        <authorList>
            <person name="Zhang X."/>
            <person name="Sun L."/>
            <person name="Yuan J."/>
            <person name="Sun Y."/>
            <person name="Gao Y."/>
            <person name="Zhang L."/>
            <person name="Li S."/>
            <person name="Dai H."/>
            <person name="Hamel J.F."/>
            <person name="Liu C."/>
            <person name="Yu Y."/>
            <person name="Liu S."/>
            <person name="Lin W."/>
            <person name="Guo K."/>
            <person name="Jin S."/>
            <person name="Xu P."/>
            <person name="Storey K.B."/>
            <person name="Huan P."/>
            <person name="Zhang T."/>
            <person name="Zhou Y."/>
            <person name="Zhang J."/>
            <person name="Lin C."/>
            <person name="Li X."/>
            <person name="Xing L."/>
            <person name="Huo D."/>
            <person name="Sun M."/>
            <person name="Wang L."/>
            <person name="Mercier A."/>
            <person name="Li F."/>
            <person name="Yang H."/>
            <person name="Xiang J."/>
        </authorList>
    </citation>
    <scope>NUCLEOTIDE SEQUENCE [LARGE SCALE GENOMIC DNA]</scope>
    <source>
        <strain evidence="5">Shaxun</strain>
        <tissue evidence="5">Muscle</tissue>
    </source>
</reference>
<dbReference type="Gene3D" id="2.20.100.10">
    <property type="entry name" value="Thrombospondin type-1 (TSP1) repeat"/>
    <property type="match status" value="13"/>
</dbReference>
<dbReference type="InterPro" id="IPR036383">
    <property type="entry name" value="TSP1_rpt_sf"/>
</dbReference>
<dbReference type="OrthoDB" id="10035764at2759"/>
<evidence type="ECO:0000313" key="5">
    <source>
        <dbReference type="EMBL" id="PIK49071.1"/>
    </source>
</evidence>
<evidence type="ECO:0000256" key="2">
    <source>
        <dbReference type="ARBA" id="ARBA00022525"/>
    </source>
</evidence>
<comment type="subcellular location">
    <subcellularLocation>
        <location evidence="1">Secreted</location>
    </subcellularLocation>
</comment>
<dbReference type="GO" id="GO:0005576">
    <property type="term" value="C:extracellular region"/>
    <property type="evidence" value="ECO:0007669"/>
    <property type="project" value="UniProtKB-SubCell"/>
</dbReference>
<accession>A0A2G8KM35</accession>
<sequence>MALVVDSMCDPSTKPDTGRSCDVGSCNWFTDEYGACSVTCGTGTQTRTVECRNDNGMVQDSNCNDPKPATTANCNEESCPDWSIDDTFGECDATCGAGVETQTVTCRMDGSVVVDSMCDPSTKPDTDRSCDVGSCNWFTDEYGACSVTCGTGTQTRTVECRNDNGMVQDSNCNDPKPATTANCNEESCPDWSIDDTFGECDATCGAGVETQTVTCRMDGSVVVDSMCDPSTKPDTDRSCDVGSCNWFTDEYGACSVTCGTGTQTRTVECRNNNGMVQDSNCNDPKPATTANCNGANCPDWSIDDTFGECDATCGAGVETQTVTCRLGGSVVVDSMCDPSTKPDTDRSCDVGSCNWFTDEYGACSVTCGTGTQTRTVECRNDNGMVQDSNCNDPKPATTANCNEESCPDWSIDDTFGECDATCGAGVETQTVTCRLGGSVVVDSMCDPSTKPDTDRSCDVGSCNWFTDEYGACSVTCGTGTQTRTVECRNDNGMVQDSNCNDPKPATTANCNGANCPDWSIDDTFGECDATCGAGVETQTVTCRMDGSVVVDSMCDPSTKPDTDRSCDVGSCNWFTDEYGACSVTCGTGTQTRTVECRNNNGMVQDSNCNDPKPATTANCNGANCPDWSIDDTFGECDAICDTAIQTRTVTCRLDSTVVIDSMCDPSTKPPTQRICDVGSCRWVSLGFGECSTTCGVGTQTRSVRCENNLEVVSDNHCLSTKPDTEGICNLGDCLPFWYAGPYGPVSNPH</sequence>
<dbReference type="SMART" id="SM00209">
    <property type="entry name" value="TSP1"/>
    <property type="match status" value="13"/>
</dbReference>
<dbReference type="InterPro" id="IPR000884">
    <property type="entry name" value="TSP1_rpt"/>
</dbReference>
<protein>
    <submittedName>
        <fullName evidence="5">Thrombospondin</fullName>
    </submittedName>
</protein>
<evidence type="ECO:0000313" key="6">
    <source>
        <dbReference type="Proteomes" id="UP000230750"/>
    </source>
</evidence>
<keyword evidence="6" id="KW-1185">Reference proteome</keyword>
<keyword evidence="3" id="KW-0732">Signal</keyword>
<dbReference type="GO" id="GO:0031012">
    <property type="term" value="C:extracellular matrix"/>
    <property type="evidence" value="ECO:0007669"/>
    <property type="project" value="TreeGrafter"/>
</dbReference>
<evidence type="ECO:0000256" key="4">
    <source>
        <dbReference type="ARBA" id="ARBA00022737"/>
    </source>
</evidence>
<organism evidence="5 6">
    <name type="scientific">Stichopus japonicus</name>
    <name type="common">Sea cucumber</name>
    <dbReference type="NCBI Taxonomy" id="307972"/>
    <lineage>
        <taxon>Eukaryota</taxon>
        <taxon>Metazoa</taxon>
        <taxon>Echinodermata</taxon>
        <taxon>Eleutherozoa</taxon>
        <taxon>Echinozoa</taxon>
        <taxon>Holothuroidea</taxon>
        <taxon>Aspidochirotacea</taxon>
        <taxon>Aspidochirotida</taxon>
        <taxon>Stichopodidae</taxon>
        <taxon>Apostichopus</taxon>
    </lineage>
</organism>
<dbReference type="GO" id="GO:0030198">
    <property type="term" value="P:extracellular matrix organization"/>
    <property type="evidence" value="ECO:0007669"/>
    <property type="project" value="TreeGrafter"/>
</dbReference>
<evidence type="ECO:0000256" key="1">
    <source>
        <dbReference type="ARBA" id="ARBA00004613"/>
    </source>
</evidence>
<gene>
    <name evidence="5" type="ORF">BSL78_14062</name>
</gene>
<dbReference type="PANTHER" id="PTHR13723">
    <property type="entry name" value="ADAMTS A DISINTEGRIN AND METALLOPROTEASE WITH THROMBOSPONDIN MOTIFS PROTEASE"/>
    <property type="match status" value="1"/>
</dbReference>
<dbReference type="PANTHER" id="PTHR13723:SF281">
    <property type="entry name" value="PAPILIN"/>
    <property type="match status" value="1"/>
</dbReference>
<dbReference type="Pfam" id="PF19030">
    <property type="entry name" value="TSP1_ADAMTS"/>
    <property type="match status" value="13"/>
</dbReference>
<comment type="caution">
    <text evidence="5">The sequence shown here is derived from an EMBL/GenBank/DDBJ whole genome shotgun (WGS) entry which is preliminary data.</text>
</comment>
<keyword evidence="2" id="KW-0964">Secreted</keyword>
<dbReference type="GO" id="GO:0004222">
    <property type="term" value="F:metalloendopeptidase activity"/>
    <property type="evidence" value="ECO:0007669"/>
    <property type="project" value="TreeGrafter"/>
</dbReference>
<dbReference type="AlphaFoldDB" id="A0A2G8KM35"/>
<dbReference type="Proteomes" id="UP000230750">
    <property type="component" value="Unassembled WGS sequence"/>
</dbReference>
<dbReference type="EMBL" id="MRZV01000483">
    <property type="protein sequence ID" value="PIK49071.1"/>
    <property type="molecule type" value="Genomic_DNA"/>
</dbReference>
<keyword evidence="4" id="KW-0677">Repeat</keyword>
<evidence type="ECO:0000256" key="3">
    <source>
        <dbReference type="ARBA" id="ARBA00022729"/>
    </source>
</evidence>
<dbReference type="FunFam" id="2.20.100.10:FF:000005">
    <property type="entry name" value="ADAM metallopeptidase with thrombospondin type 1 motif 9"/>
    <property type="match status" value="3"/>
</dbReference>
<dbReference type="SUPFAM" id="SSF82895">
    <property type="entry name" value="TSP-1 type 1 repeat"/>
    <property type="match status" value="13"/>
</dbReference>
<dbReference type="STRING" id="307972.A0A2G8KM35"/>
<name>A0A2G8KM35_STIJA</name>